<feature type="domain" description="Fibronectin type-III" evidence="4">
    <location>
        <begin position="7"/>
        <end position="109"/>
    </location>
</feature>
<dbReference type="PANTHER" id="PTHR20859">
    <property type="entry name" value="INTERFERON/INTERLEUKIN RECEPTOR"/>
    <property type="match status" value="1"/>
</dbReference>
<dbReference type="GO" id="GO:0005886">
    <property type="term" value="C:plasma membrane"/>
    <property type="evidence" value="ECO:0007669"/>
    <property type="project" value="TreeGrafter"/>
</dbReference>
<dbReference type="InterPro" id="IPR050650">
    <property type="entry name" value="Type-II_Cytokine-TF_Rcpt"/>
</dbReference>
<feature type="domain" description="Interferon/interleukin receptor" evidence="5">
    <location>
        <begin position="121"/>
        <end position="222"/>
    </location>
</feature>
<dbReference type="PANTHER" id="PTHR20859:SF94">
    <property type="entry name" value="CYTOKINE RECEPTOR FAMILY MEMBER B7"/>
    <property type="match status" value="1"/>
</dbReference>
<feature type="compositionally biased region" description="Low complexity" evidence="1">
    <location>
        <begin position="379"/>
        <end position="397"/>
    </location>
</feature>
<dbReference type="CDD" id="cd00063">
    <property type="entry name" value="FN3"/>
    <property type="match status" value="1"/>
</dbReference>
<dbReference type="InterPro" id="IPR015373">
    <property type="entry name" value="Interferon/interleukin_rcp_dom"/>
</dbReference>
<evidence type="ECO:0000313" key="6">
    <source>
        <dbReference type="Ensembl" id="ENSGMOP00000026718.1"/>
    </source>
</evidence>
<keyword evidence="2" id="KW-1133">Transmembrane helix</keyword>
<evidence type="ECO:0000256" key="2">
    <source>
        <dbReference type="SAM" id="Phobius"/>
    </source>
</evidence>
<dbReference type="AlphaFoldDB" id="A0A8C5A499"/>
<evidence type="ECO:0000313" key="7">
    <source>
        <dbReference type="Proteomes" id="UP000694546"/>
    </source>
</evidence>
<feature type="compositionally biased region" description="Basic and acidic residues" evidence="1">
    <location>
        <begin position="307"/>
        <end position="321"/>
    </location>
</feature>
<keyword evidence="2" id="KW-0812">Transmembrane</keyword>
<evidence type="ECO:0000259" key="4">
    <source>
        <dbReference type="Pfam" id="PF01108"/>
    </source>
</evidence>
<accession>A0A8C5A499</accession>
<feature type="signal peptide" evidence="3">
    <location>
        <begin position="1"/>
        <end position="22"/>
    </location>
</feature>
<feature type="transmembrane region" description="Helical" evidence="2">
    <location>
        <begin position="227"/>
        <end position="255"/>
    </location>
</feature>
<dbReference type="InterPro" id="IPR013783">
    <property type="entry name" value="Ig-like_fold"/>
</dbReference>
<feature type="compositionally biased region" description="Polar residues" evidence="1">
    <location>
        <begin position="322"/>
        <end position="338"/>
    </location>
</feature>
<keyword evidence="7" id="KW-1185">Reference proteome</keyword>
<dbReference type="InterPro" id="IPR036116">
    <property type="entry name" value="FN3_sf"/>
</dbReference>
<reference evidence="6" key="1">
    <citation type="submission" date="2025-08" db="UniProtKB">
        <authorList>
            <consortium name="Ensembl"/>
        </authorList>
    </citation>
    <scope>IDENTIFICATION</scope>
</reference>
<dbReference type="SUPFAM" id="SSF49265">
    <property type="entry name" value="Fibronectin type III"/>
    <property type="match status" value="2"/>
</dbReference>
<dbReference type="Pfam" id="PF09294">
    <property type="entry name" value="Interfer-bind"/>
    <property type="match status" value="1"/>
</dbReference>
<dbReference type="Pfam" id="PF01108">
    <property type="entry name" value="Tissue_fac"/>
    <property type="match status" value="1"/>
</dbReference>
<dbReference type="InterPro" id="IPR003961">
    <property type="entry name" value="FN3_dom"/>
</dbReference>
<feature type="chain" id="PRO_5034131891" evidence="3">
    <location>
        <begin position="23"/>
        <end position="517"/>
    </location>
</feature>
<organism evidence="6 7">
    <name type="scientific">Gadus morhua</name>
    <name type="common">Atlantic cod</name>
    <dbReference type="NCBI Taxonomy" id="8049"/>
    <lineage>
        <taxon>Eukaryota</taxon>
        <taxon>Metazoa</taxon>
        <taxon>Chordata</taxon>
        <taxon>Craniata</taxon>
        <taxon>Vertebrata</taxon>
        <taxon>Euteleostomi</taxon>
        <taxon>Actinopterygii</taxon>
        <taxon>Neopterygii</taxon>
        <taxon>Teleostei</taxon>
        <taxon>Neoteleostei</taxon>
        <taxon>Acanthomorphata</taxon>
        <taxon>Zeiogadaria</taxon>
        <taxon>Gadariae</taxon>
        <taxon>Gadiformes</taxon>
        <taxon>Gadoidei</taxon>
        <taxon>Gadidae</taxon>
        <taxon>Gadus</taxon>
    </lineage>
</organism>
<dbReference type="GeneTree" id="ENSGT00510000054245"/>
<evidence type="ECO:0000256" key="3">
    <source>
        <dbReference type="SAM" id="SignalP"/>
    </source>
</evidence>
<sequence>MEQLRTLWVLLFTTVCSNSVSSASPRRPDHLKASRWDGEQTVVWDPPSDVTPLARYSVQMSKYKEKWQGVPNCTLIQAPLCELTWLIDDFMEPYRVRVQTVTANGVSEWAVLRKFLPNDSNLRPPSFTLRASSHSLNVTVDDKPLLRKISLFGMTYTMFLEERGRPNETSMAYLKDDTEGPEGRSHTFRALYWGRDYCVRLQVAGNTGLQRSDVSAPQCVRLPVPEWYYYAVSSLSVLAVLAGLAVIMVALCSFLRHPEKTPLALKSWSPLRVGEGPMEVVTDKGWLLCMPKTPLEGWGGPGPRSLEAFRPETDWKSESRTSMDSGVSVSSNGATKTGGSDAVRQEDSGWVSSGGSRGAGAPPPQVWRIHARPEEETEAPAASGPGPQRRGSGSSEGPDGGSGQSGPAPDPYRHQAGSGPRGGGAALKEAAPTGYQRGQTPAQPSGYQPAFHTNYRRKTHIMMETLVSVEDSDSSSERTRTVLDEASPTLFLPLTFLPSVRGGLAPISLGDVELWGE</sequence>
<proteinExistence type="predicted"/>
<protein>
    <submittedName>
        <fullName evidence="6">Uncharacterized protein</fullName>
    </submittedName>
</protein>
<dbReference type="Proteomes" id="UP000694546">
    <property type="component" value="Chromosome 16"/>
</dbReference>
<dbReference type="GO" id="GO:0004896">
    <property type="term" value="F:cytokine receptor activity"/>
    <property type="evidence" value="ECO:0007669"/>
    <property type="project" value="TreeGrafter"/>
</dbReference>
<keyword evidence="3" id="KW-0732">Signal</keyword>
<evidence type="ECO:0000259" key="5">
    <source>
        <dbReference type="Pfam" id="PF09294"/>
    </source>
</evidence>
<name>A0A8C5A499_GADMO</name>
<evidence type="ECO:0000256" key="1">
    <source>
        <dbReference type="SAM" id="MobiDB-lite"/>
    </source>
</evidence>
<dbReference type="Gene3D" id="2.60.40.10">
    <property type="entry name" value="Immunoglobulins"/>
    <property type="match status" value="1"/>
</dbReference>
<dbReference type="Ensembl" id="ENSGMOT00000036317.1">
    <property type="protein sequence ID" value="ENSGMOP00000026718.1"/>
    <property type="gene ID" value="ENSGMOG00000034590.1"/>
</dbReference>
<keyword evidence="2" id="KW-0472">Membrane</keyword>
<reference evidence="6" key="2">
    <citation type="submission" date="2025-09" db="UniProtKB">
        <authorList>
            <consortium name="Ensembl"/>
        </authorList>
    </citation>
    <scope>IDENTIFICATION</scope>
</reference>
<feature type="region of interest" description="Disordered" evidence="1">
    <location>
        <begin position="298"/>
        <end position="428"/>
    </location>
</feature>